<dbReference type="OMA" id="QVRWVTQ"/>
<evidence type="ECO:0000313" key="1">
    <source>
        <dbReference type="EMBL" id="KDN64748.1"/>
    </source>
</evidence>
<dbReference type="Proteomes" id="UP000027238">
    <property type="component" value="Unassembled WGS sequence"/>
</dbReference>
<organism evidence="1 2">
    <name type="scientific">Colletotrichum sublineola</name>
    <name type="common">Sorghum anthracnose fungus</name>
    <dbReference type="NCBI Taxonomy" id="1173701"/>
    <lineage>
        <taxon>Eukaryota</taxon>
        <taxon>Fungi</taxon>
        <taxon>Dikarya</taxon>
        <taxon>Ascomycota</taxon>
        <taxon>Pezizomycotina</taxon>
        <taxon>Sordariomycetes</taxon>
        <taxon>Hypocreomycetidae</taxon>
        <taxon>Glomerellales</taxon>
        <taxon>Glomerellaceae</taxon>
        <taxon>Colletotrichum</taxon>
        <taxon>Colletotrichum graminicola species complex</taxon>
    </lineage>
</organism>
<dbReference type="EMBL" id="JMSE01001099">
    <property type="protein sequence ID" value="KDN64748.1"/>
    <property type="molecule type" value="Genomic_DNA"/>
</dbReference>
<gene>
    <name evidence="1" type="ORF">CSUB01_10705</name>
</gene>
<dbReference type="OrthoDB" id="4836262at2759"/>
<sequence>MASPQSLAIRRLALVRPLSRAVSSPAARQVRWVTQKPEDGDIGGPGGQEAVPPNSGILQSWPTLAAIGAVGLGVGGYLVHLAGKSKGQGSYVEKGDFDKLAEGATPRK</sequence>
<accession>A0A066X6J6</accession>
<dbReference type="AlphaFoldDB" id="A0A066X6J6"/>
<reference evidence="2" key="1">
    <citation type="journal article" date="2014" name="Genome Announc.">
        <title>Draft genome sequence of Colletotrichum sublineola, a destructive pathogen of cultivated sorghum.</title>
        <authorList>
            <person name="Baroncelli R."/>
            <person name="Sanz-Martin J.M."/>
            <person name="Rech G.E."/>
            <person name="Sukno S.A."/>
            <person name="Thon M.R."/>
        </authorList>
    </citation>
    <scope>NUCLEOTIDE SEQUENCE [LARGE SCALE GENOMIC DNA]</scope>
    <source>
        <strain evidence="2">TX430BB</strain>
    </source>
</reference>
<keyword evidence="2" id="KW-1185">Reference proteome</keyword>
<protein>
    <submittedName>
        <fullName evidence="1">Uncharacterized protein</fullName>
    </submittedName>
</protein>
<comment type="caution">
    <text evidence="1">The sequence shown here is derived from an EMBL/GenBank/DDBJ whole genome shotgun (WGS) entry which is preliminary data.</text>
</comment>
<name>A0A066X6J6_COLSU</name>
<proteinExistence type="predicted"/>
<evidence type="ECO:0000313" key="2">
    <source>
        <dbReference type="Proteomes" id="UP000027238"/>
    </source>
</evidence>
<dbReference type="eggNOG" id="ENOG502T4FT">
    <property type="taxonomic scope" value="Eukaryota"/>
</dbReference>
<dbReference type="HOGENOM" id="CLU_2196768_0_0_1"/>